<dbReference type="Gene3D" id="1.10.10.60">
    <property type="entry name" value="Homeodomain-like"/>
    <property type="match status" value="1"/>
</dbReference>
<evidence type="ECO:0000313" key="6">
    <source>
        <dbReference type="Proteomes" id="UP000027138"/>
    </source>
</evidence>
<dbReference type="CDD" id="cd00167">
    <property type="entry name" value="SANT"/>
    <property type="match status" value="1"/>
</dbReference>
<protein>
    <recommendedName>
        <fullName evidence="7">Myb-like domain-containing protein</fullName>
    </recommendedName>
</protein>
<keyword evidence="6" id="KW-1185">Reference proteome</keyword>
<dbReference type="OrthoDB" id="118550at2759"/>
<dbReference type="GO" id="GO:0005634">
    <property type="term" value="C:nucleus"/>
    <property type="evidence" value="ECO:0007669"/>
    <property type="project" value="UniProtKB-SubCell"/>
</dbReference>
<keyword evidence="2" id="KW-0805">Transcription regulation</keyword>
<dbReference type="FunFam" id="1.10.10.60:FF:000154">
    <property type="entry name" value="Transcription factor SRM1"/>
    <property type="match status" value="1"/>
</dbReference>
<dbReference type="EMBL" id="KK915127">
    <property type="protein sequence ID" value="KDP24350.1"/>
    <property type="molecule type" value="Genomic_DNA"/>
</dbReference>
<dbReference type="SUPFAM" id="SSF46689">
    <property type="entry name" value="Homeodomain-like"/>
    <property type="match status" value="1"/>
</dbReference>
<dbReference type="Proteomes" id="UP000027138">
    <property type="component" value="Unassembled WGS sequence"/>
</dbReference>
<evidence type="ECO:0000256" key="1">
    <source>
        <dbReference type="ARBA" id="ARBA00004123"/>
    </source>
</evidence>
<dbReference type="PANTHER" id="PTHR43952:SF60">
    <property type="entry name" value="PROTEIN RADIALIS-LIKE 3"/>
    <property type="match status" value="1"/>
</dbReference>
<reference evidence="5 6" key="1">
    <citation type="journal article" date="2014" name="PLoS ONE">
        <title>Global Analysis of Gene Expression Profiles in Physic Nut (Jatropha curcas L.) Seedlings Exposed to Salt Stress.</title>
        <authorList>
            <person name="Zhang L."/>
            <person name="Zhang C."/>
            <person name="Wu P."/>
            <person name="Chen Y."/>
            <person name="Li M."/>
            <person name="Jiang H."/>
            <person name="Wu G."/>
        </authorList>
    </citation>
    <scope>NUCLEOTIDE SEQUENCE [LARGE SCALE GENOMIC DNA]</scope>
    <source>
        <strain evidence="6">cv. GZQX0401</strain>
        <tissue evidence="5">Young leaves</tissue>
    </source>
</reference>
<accession>A0A067JWG9</accession>
<evidence type="ECO:0000313" key="5">
    <source>
        <dbReference type="EMBL" id="KDP24350.1"/>
    </source>
</evidence>
<keyword evidence="3" id="KW-0804">Transcription</keyword>
<evidence type="ECO:0000256" key="3">
    <source>
        <dbReference type="ARBA" id="ARBA00023163"/>
    </source>
</evidence>
<dbReference type="AlphaFoldDB" id="A0A067JWG9"/>
<dbReference type="STRING" id="180498.A0A067JWG9"/>
<dbReference type="PANTHER" id="PTHR43952">
    <property type="entry name" value="MYB FAMILY TRANSCRIPTION FACTOR-RELATED"/>
    <property type="match status" value="1"/>
</dbReference>
<proteinExistence type="predicted"/>
<name>A0A067JWG9_JATCU</name>
<dbReference type="InterPro" id="IPR009057">
    <property type="entry name" value="Homeodomain-like_sf"/>
</dbReference>
<dbReference type="InterPro" id="IPR001005">
    <property type="entry name" value="SANT/Myb"/>
</dbReference>
<gene>
    <name evidence="5" type="ORF">JCGZ_25646</name>
</gene>
<evidence type="ECO:0000256" key="2">
    <source>
        <dbReference type="ARBA" id="ARBA00023015"/>
    </source>
</evidence>
<dbReference type="GO" id="GO:0003700">
    <property type="term" value="F:DNA-binding transcription factor activity"/>
    <property type="evidence" value="ECO:0007669"/>
    <property type="project" value="InterPro"/>
</dbReference>
<organism evidence="5 6">
    <name type="scientific">Jatropha curcas</name>
    <name type="common">Barbados nut</name>
    <dbReference type="NCBI Taxonomy" id="180498"/>
    <lineage>
        <taxon>Eukaryota</taxon>
        <taxon>Viridiplantae</taxon>
        <taxon>Streptophyta</taxon>
        <taxon>Embryophyta</taxon>
        <taxon>Tracheophyta</taxon>
        <taxon>Spermatophyta</taxon>
        <taxon>Magnoliopsida</taxon>
        <taxon>eudicotyledons</taxon>
        <taxon>Gunneridae</taxon>
        <taxon>Pentapetalae</taxon>
        <taxon>rosids</taxon>
        <taxon>fabids</taxon>
        <taxon>Malpighiales</taxon>
        <taxon>Euphorbiaceae</taxon>
        <taxon>Crotonoideae</taxon>
        <taxon>Jatropheae</taxon>
        <taxon>Jatropha</taxon>
    </lineage>
</organism>
<evidence type="ECO:0008006" key="7">
    <source>
        <dbReference type="Google" id="ProtNLM"/>
    </source>
</evidence>
<dbReference type="InterPro" id="IPR044636">
    <property type="entry name" value="RADIALIS-like"/>
</dbReference>
<evidence type="ECO:0000256" key="4">
    <source>
        <dbReference type="ARBA" id="ARBA00023242"/>
    </source>
</evidence>
<keyword evidence="4" id="KW-0539">Nucleus</keyword>
<sequence>MGSCSLSNPNSNWTAKQHKLFEYALAMYDKDTPDRWRNIAKIVGDTNEEEVKREYDILVNDINNIELDKVPIPNYKNCYEGKSRQESKIISNNEEERLLLRACVLTSGSPLQAPAAKALIRSIGA</sequence>
<comment type="subcellular location">
    <subcellularLocation>
        <location evidence="1">Nucleus</location>
    </subcellularLocation>
</comment>